<evidence type="ECO:0000256" key="1">
    <source>
        <dbReference type="ARBA" id="ARBA00004613"/>
    </source>
</evidence>
<dbReference type="InterPro" id="IPR000867">
    <property type="entry name" value="IGFBP-like"/>
</dbReference>
<feature type="domain" description="IGFBP N-terminal" evidence="9">
    <location>
        <begin position="58"/>
        <end position="137"/>
    </location>
</feature>
<feature type="region of interest" description="Disordered" evidence="6">
    <location>
        <begin position="30"/>
        <end position="53"/>
    </location>
</feature>
<feature type="signal peptide" evidence="7">
    <location>
        <begin position="1"/>
        <end position="22"/>
    </location>
</feature>
<keyword evidence="4" id="KW-0340">Growth factor binding</keyword>
<dbReference type="Pfam" id="PF00219">
    <property type="entry name" value="IGFBP"/>
    <property type="match status" value="1"/>
</dbReference>
<feature type="region of interest" description="Disordered" evidence="6">
    <location>
        <begin position="139"/>
        <end position="173"/>
    </location>
</feature>
<dbReference type="SUPFAM" id="SSF57610">
    <property type="entry name" value="Thyroglobulin type-1 domain"/>
    <property type="match status" value="1"/>
</dbReference>
<reference evidence="10" key="2">
    <citation type="submission" date="2025-09" db="UniProtKB">
        <authorList>
            <consortium name="Ensembl"/>
        </authorList>
    </citation>
    <scope>IDENTIFICATION</scope>
</reference>
<dbReference type="InterPro" id="IPR000716">
    <property type="entry name" value="Thyroglobulin_1"/>
</dbReference>
<feature type="chain" id="PRO_5034344450" description="Insulin-like growth factor-binding protein 3" evidence="7">
    <location>
        <begin position="23"/>
        <end position="285"/>
    </location>
</feature>
<sequence>MASRAFALFVALLLVSTLRVSHDSMSPCPGAAALDPSRDTDAPVPTVGETDEGEAAASPVRCSACDATERARCNTPSACELIREPGCGCCWTCARAVGEPCGIYTERCGSGLRCLPPLGNKSPILALINGRGTCLSGSTYDPDAGGSRSTSKEVSSEEPHANTTTSSPSLPVNSHIKGYSHRLRIIAISPSTSNTLLPKHQHVSPIGPCRQDLEKILELLQKAPLLNPKTVHLPNCDKRGFYKSKQCKPSRGRQRGLCWCVDKYGKRQSGSETDRTSLRCQGDMQ</sequence>
<dbReference type="SUPFAM" id="SSF57184">
    <property type="entry name" value="Growth factor receptor domain"/>
    <property type="match status" value="1"/>
</dbReference>
<dbReference type="GeneTree" id="ENSGT00940000155890"/>
<dbReference type="InterPro" id="IPR017891">
    <property type="entry name" value="Insulin_GF-bd_Cys-rich_CS"/>
</dbReference>
<dbReference type="PANTHER" id="PTHR11551:SF13">
    <property type="entry name" value="INSULIN-LIKE GROWTH FACTOR-BINDING PROTEIN 2"/>
    <property type="match status" value="1"/>
</dbReference>
<dbReference type="SMART" id="SM00121">
    <property type="entry name" value="IB"/>
    <property type="match status" value="1"/>
</dbReference>
<evidence type="ECO:0000259" key="9">
    <source>
        <dbReference type="PROSITE" id="PS51323"/>
    </source>
</evidence>
<dbReference type="PANTHER" id="PTHR11551">
    <property type="entry name" value="INSULIN-LIKE GROWTH FACTOR BINDING PROTEIN"/>
    <property type="match status" value="1"/>
</dbReference>
<dbReference type="GO" id="GO:0031994">
    <property type="term" value="F:insulin-like growth factor I binding"/>
    <property type="evidence" value="ECO:0007669"/>
    <property type="project" value="TreeGrafter"/>
</dbReference>
<dbReference type="GO" id="GO:0043567">
    <property type="term" value="P:regulation of insulin-like growth factor receptor signaling pathway"/>
    <property type="evidence" value="ECO:0007669"/>
    <property type="project" value="TreeGrafter"/>
</dbReference>
<dbReference type="Pfam" id="PF00086">
    <property type="entry name" value="Thyroglobulin_1"/>
    <property type="match status" value="1"/>
</dbReference>
<evidence type="ECO:0000313" key="10">
    <source>
        <dbReference type="Ensembl" id="ENSEBUP00000000888.1"/>
    </source>
</evidence>
<dbReference type="Gene3D" id="4.10.40.20">
    <property type="match status" value="1"/>
</dbReference>
<dbReference type="GO" id="GO:0031995">
    <property type="term" value="F:insulin-like growth factor II binding"/>
    <property type="evidence" value="ECO:0007669"/>
    <property type="project" value="TreeGrafter"/>
</dbReference>
<keyword evidence="7" id="KW-0732">Signal</keyword>
<evidence type="ECO:0000256" key="7">
    <source>
        <dbReference type="SAM" id="SignalP"/>
    </source>
</evidence>
<organism evidence="10 11">
    <name type="scientific">Eptatretus burgeri</name>
    <name type="common">Inshore hagfish</name>
    <dbReference type="NCBI Taxonomy" id="7764"/>
    <lineage>
        <taxon>Eukaryota</taxon>
        <taxon>Metazoa</taxon>
        <taxon>Chordata</taxon>
        <taxon>Craniata</taxon>
        <taxon>Vertebrata</taxon>
        <taxon>Cyclostomata</taxon>
        <taxon>Myxini</taxon>
        <taxon>Myxiniformes</taxon>
        <taxon>Myxinidae</taxon>
        <taxon>Eptatretinae</taxon>
        <taxon>Eptatretus</taxon>
    </lineage>
</organism>
<evidence type="ECO:0000256" key="4">
    <source>
        <dbReference type="ARBA" id="ARBA00023183"/>
    </source>
</evidence>
<keyword evidence="11" id="KW-1185">Reference proteome</keyword>
<dbReference type="AlphaFoldDB" id="A0A8C4N1Q1"/>
<keyword evidence="3 5" id="KW-1015">Disulfide bond</keyword>
<feature type="compositionally biased region" description="Polar residues" evidence="6">
    <location>
        <begin position="161"/>
        <end position="172"/>
    </location>
</feature>
<dbReference type="PROSITE" id="PS00222">
    <property type="entry name" value="IGFBP_N_1"/>
    <property type="match status" value="1"/>
</dbReference>
<dbReference type="GO" id="GO:0005615">
    <property type="term" value="C:extracellular space"/>
    <property type="evidence" value="ECO:0007669"/>
    <property type="project" value="TreeGrafter"/>
</dbReference>
<dbReference type="PROSITE" id="PS51162">
    <property type="entry name" value="THYROGLOBULIN_1_2"/>
    <property type="match status" value="1"/>
</dbReference>
<evidence type="ECO:0000256" key="5">
    <source>
        <dbReference type="PROSITE-ProRule" id="PRU00500"/>
    </source>
</evidence>
<dbReference type="InterPro" id="IPR022321">
    <property type="entry name" value="IGFBP_1-6_chordata"/>
</dbReference>
<keyword evidence="2" id="KW-0964">Secreted</keyword>
<dbReference type="OMA" id="DYGPCRR"/>
<dbReference type="CDD" id="cd00191">
    <property type="entry name" value="TY"/>
    <property type="match status" value="1"/>
</dbReference>
<dbReference type="Ensembl" id="ENSEBUT00000001198.1">
    <property type="protein sequence ID" value="ENSEBUP00000000888.1"/>
    <property type="gene ID" value="ENSEBUG00000000897.1"/>
</dbReference>
<evidence type="ECO:0008006" key="12">
    <source>
        <dbReference type="Google" id="ProtNLM"/>
    </source>
</evidence>
<feature type="disulfide bond" evidence="5">
    <location>
        <begin position="260"/>
        <end position="280"/>
    </location>
</feature>
<evidence type="ECO:0000259" key="8">
    <source>
        <dbReference type="PROSITE" id="PS51162"/>
    </source>
</evidence>
<proteinExistence type="predicted"/>
<evidence type="ECO:0000256" key="3">
    <source>
        <dbReference type="ARBA" id="ARBA00023157"/>
    </source>
</evidence>
<dbReference type="PROSITE" id="PS00484">
    <property type="entry name" value="THYROGLOBULIN_1_1"/>
    <property type="match status" value="1"/>
</dbReference>
<dbReference type="PROSITE" id="PS51323">
    <property type="entry name" value="IGFBP_N_2"/>
    <property type="match status" value="1"/>
</dbReference>
<reference evidence="10" key="1">
    <citation type="submission" date="2025-08" db="UniProtKB">
        <authorList>
            <consortium name="Ensembl"/>
        </authorList>
    </citation>
    <scope>IDENTIFICATION</scope>
</reference>
<dbReference type="FunFam" id="4.10.40.20:FF:000001">
    <property type="entry name" value="Insulin-like growth factor binding protein 5"/>
    <property type="match status" value="1"/>
</dbReference>
<dbReference type="Gene3D" id="4.10.800.10">
    <property type="entry name" value="Thyroglobulin type-1"/>
    <property type="match status" value="1"/>
</dbReference>
<evidence type="ECO:0000256" key="2">
    <source>
        <dbReference type="ARBA" id="ARBA00022525"/>
    </source>
</evidence>
<dbReference type="InterPro" id="IPR036857">
    <property type="entry name" value="Thyroglobulin_1_sf"/>
</dbReference>
<feature type="compositionally biased region" description="Basic and acidic residues" evidence="6">
    <location>
        <begin position="150"/>
        <end position="160"/>
    </location>
</feature>
<dbReference type="InterPro" id="IPR009030">
    <property type="entry name" value="Growth_fac_rcpt_cys_sf"/>
</dbReference>
<feature type="domain" description="Thyroglobulin type-1" evidence="8">
    <location>
        <begin position="206"/>
        <end position="280"/>
    </location>
</feature>
<evidence type="ECO:0000313" key="11">
    <source>
        <dbReference type="Proteomes" id="UP000694388"/>
    </source>
</evidence>
<name>A0A8C4N1Q1_EPTBU</name>
<evidence type="ECO:0000256" key="6">
    <source>
        <dbReference type="SAM" id="MobiDB-lite"/>
    </source>
</evidence>
<dbReference type="Proteomes" id="UP000694388">
    <property type="component" value="Unplaced"/>
</dbReference>
<dbReference type="SMART" id="SM00211">
    <property type="entry name" value="TY"/>
    <property type="match status" value="1"/>
</dbReference>
<comment type="caution">
    <text evidence="5">Lacks conserved residue(s) required for the propagation of feature annotation.</text>
</comment>
<accession>A0A8C4N1Q1</accession>
<comment type="subcellular location">
    <subcellularLocation>
        <location evidence="1">Secreted</location>
    </subcellularLocation>
</comment>
<dbReference type="PRINTS" id="PR01976">
    <property type="entry name" value="IGFBPFAMILY"/>
</dbReference>
<protein>
    <recommendedName>
        <fullName evidence="12">Insulin-like growth factor-binding protein 3</fullName>
    </recommendedName>
</protein>